<proteinExistence type="predicted"/>
<dbReference type="Pfam" id="PF00400">
    <property type="entry name" value="WD40"/>
    <property type="match status" value="3"/>
</dbReference>
<comment type="caution">
    <text evidence="2">The sequence shown here is derived from an EMBL/GenBank/DDBJ whole genome shotgun (WGS) entry which is preliminary data.</text>
</comment>
<dbReference type="Gene3D" id="2.130.10.10">
    <property type="entry name" value="YVTN repeat-like/Quinoprotein amine dehydrogenase"/>
    <property type="match status" value="2"/>
</dbReference>
<feature type="repeat" description="WD" evidence="1">
    <location>
        <begin position="239"/>
        <end position="263"/>
    </location>
</feature>
<sequence>MRPHGEALRNQDGEDVSAIAFSTNGEWLAVADASCTVRLWSTVTGRRGRLFASTPTRIEQLAFSHDGRRLAATWGYGIRVWDVLTGEWLTPEVPPKKRHPGGVGGSHEIRAMAFDQVGRLWAALRPLSADLSMENVMWLADWFGSAPFRVLEHARPGAAFSTYADRVATLDTGCGVLVWNGDDGHGKSSGWGGDNYPDLTELAVAPDGFESAVARMNNGVVLFDVFGAWRLATASEAHALAFGARSRFLAAGCADGTVRVWTLGSEPSEPLDLEPGGRGAPCVAFSPDGRFFAAGGDAHPYLGAFQERDAGTVRLWTVPPPSTVEDHG</sequence>
<gene>
    <name evidence="2" type="ORF">Val02_44360</name>
</gene>
<dbReference type="AlphaFoldDB" id="A0A8J3YPB5"/>
<dbReference type="InterPro" id="IPR015943">
    <property type="entry name" value="WD40/YVTN_repeat-like_dom_sf"/>
</dbReference>
<evidence type="ECO:0000313" key="3">
    <source>
        <dbReference type="Proteomes" id="UP000619260"/>
    </source>
</evidence>
<dbReference type="PROSITE" id="PS50082">
    <property type="entry name" value="WD_REPEATS_2"/>
    <property type="match status" value="1"/>
</dbReference>
<evidence type="ECO:0000313" key="2">
    <source>
        <dbReference type="EMBL" id="GIJ47550.1"/>
    </source>
</evidence>
<evidence type="ECO:0000256" key="1">
    <source>
        <dbReference type="PROSITE-ProRule" id="PRU00221"/>
    </source>
</evidence>
<dbReference type="RefSeq" id="WP_203901049.1">
    <property type="nucleotide sequence ID" value="NZ_BOPF01000015.1"/>
</dbReference>
<protein>
    <recommendedName>
        <fullName evidence="4">WD40 repeat domain-containing protein</fullName>
    </recommendedName>
</protein>
<dbReference type="InterPro" id="IPR001680">
    <property type="entry name" value="WD40_rpt"/>
</dbReference>
<dbReference type="SUPFAM" id="SSF101898">
    <property type="entry name" value="NHL repeat"/>
    <property type="match status" value="1"/>
</dbReference>
<reference evidence="2" key="1">
    <citation type="submission" date="2021-01" db="EMBL/GenBank/DDBJ databases">
        <title>Whole genome shotgun sequence of Virgisporangium aliadipatigenens NBRC 105644.</title>
        <authorList>
            <person name="Komaki H."/>
            <person name="Tamura T."/>
        </authorList>
    </citation>
    <scope>NUCLEOTIDE SEQUENCE</scope>
    <source>
        <strain evidence="2">NBRC 105644</strain>
    </source>
</reference>
<organism evidence="2 3">
    <name type="scientific">Virgisporangium aliadipatigenens</name>
    <dbReference type="NCBI Taxonomy" id="741659"/>
    <lineage>
        <taxon>Bacteria</taxon>
        <taxon>Bacillati</taxon>
        <taxon>Actinomycetota</taxon>
        <taxon>Actinomycetes</taxon>
        <taxon>Micromonosporales</taxon>
        <taxon>Micromonosporaceae</taxon>
        <taxon>Virgisporangium</taxon>
    </lineage>
</organism>
<keyword evidence="3" id="KW-1185">Reference proteome</keyword>
<dbReference type="EMBL" id="BOPF01000015">
    <property type="protein sequence ID" value="GIJ47550.1"/>
    <property type="molecule type" value="Genomic_DNA"/>
</dbReference>
<dbReference type="Proteomes" id="UP000619260">
    <property type="component" value="Unassembled WGS sequence"/>
</dbReference>
<accession>A0A8J3YPB5</accession>
<name>A0A8J3YPB5_9ACTN</name>
<keyword evidence="1" id="KW-0853">WD repeat</keyword>
<evidence type="ECO:0008006" key="4">
    <source>
        <dbReference type="Google" id="ProtNLM"/>
    </source>
</evidence>
<dbReference type="PANTHER" id="PTHR19879:SF9">
    <property type="entry name" value="TRANSCRIPTION INITIATION FACTOR TFIID SUBUNIT 5"/>
    <property type="match status" value="1"/>
</dbReference>
<dbReference type="SMART" id="SM00320">
    <property type="entry name" value="WD40"/>
    <property type="match status" value="4"/>
</dbReference>
<dbReference type="PANTHER" id="PTHR19879">
    <property type="entry name" value="TRANSCRIPTION INITIATION FACTOR TFIID"/>
    <property type="match status" value="1"/>
</dbReference>